<protein>
    <recommendedName>
        <fullName evidence="2">cellulase</fullName>
        <ecNumber evidence="2">3.2.1.4</ecNumber>
    </recommendedName>
</protein>
<evidence type="ECO:0000259" key="9">
    <source>
        <dbReference type="Pfam" id="PF00553"/>
    </source>
</evidence>
<dbReference type="InterPro" id="IPR008965">
    <property type="entry name" value="CBM2/CBM3_carb-bd_dom_sf"/>
</dbReference>
<keyword evidence="7" id="KW-0624">Polysaccharide degradation</keyword>
<dbReference type="GO" id="GO:0030245">
    <property type="term" value="P:cellulose catabolic process"/>
    <property type="evidence" value="ECO:0007669"/>
    <property type="project" value="UniProtKB-KW"/>
</dbReference>
<proteinExistence type="predicted"/>
<evidence type="ECO:0000256" key="7">
    <source>
        <dbReference type="ARBA" id="ARBA00023326"/>
    </source>
</evidence>
<dbReference type="Proteomes" id="UP000055035">
    <property type="component" value="Unassembled WGS sequence"/>
</dbReference>
<dbReference type="SUPFAM" id="SSF51445">
    <property type="entry name" value="(Trans)glycosidases"/>
    <property type="match status" value="1"/>
</dbReference>
<dbReference type="Pfam" id="PF00553">
    <property type="entry name" value="CBM_2"/>
    <property type="match status" value="1"/>
</dbReference>
<feature type="chain" id="PRO_5006914544" description="cellulase" evidence="8">
    <location>
        <begin position="22"/>
        <end position="804"/>
    </location>
</feature>
<gene>
    <name evidence="10" type="ORF">Ljor_0716</name>
</gene>
<keyword evidence="11" id="KW-1185">Reference proteome</keyword>
<evidence type="ECO:0000313" key="10">
    <source>
        <dbReference type="EMBL" id="KTD16410.1"/>
    </source>
</evidence>
<dbReference type="PATRIC" id="fig|456.5.peg.758"/>
<dbReference type="AlphaFoldDB" id="A0A0W0V8J3"/>
<evidence type="ECO:0000256" key="8">
    <source>
        <dbReference type="SAM" id="SignalP"/>
    </source>
</evidence>
<dbReference type="RefSeq" id="WP_064108330.1">
    <property type="nucleotide sequence ID" value="NZ_CAAAIC010000004.1"/>
</dbReference>
<feature type="domain" description="CBM2" evidence="9">
    <location>
        <begin position="696"/>
        <end position="789"/>
    </location>
</feature>
<dbReference type="InterPro" id="IPR012291">
    <property type="entry name" value="CBM2_carb-bd_dom_sf"/>
</dbReference>
<dbReference type="STRING" id="456.Ljor_0716"/>
<evidence type="ECO:0000256" key="1">
    <source>
        <dbReference type="ARBA" id="ARBA00000966"/>
    </source>
</evidence>
<dbReference type="InterPro" id="IPR001919">
    <property type="entry name" value="CBD2"/>
</dbReference>
<evidence type="ECO:0000256" key="2">
    <source>
        <dbReference type="ARBA" id="ARBA00012601"/>
    </source>
</evidence>
<dbReference type="Gene3D" id="2.60.40.290">
    <property type="match status" value="1"/>
</dbReference>
<evidence type="ECO:0000256" key="3">
    <source>
        <dbReference type="ARBA" id="ARBA00022801"/>
    </source>
</evidence>
<evidence type="ECO:0000256" key="5">
    <source>
        <dbReference type="ARBA" id="ARBA00023277"/>
    </source>
</evidence>
<dbReference type="GO" id="GO:0008810">
    <property type="term" value="F:cellulase activity"/>
    <property type="evidence" value="ECO:0007669"/>
    <property type="project" value="UniProtKB-EC"/>
</dbReference>
<evidence type="ECO:0000313" key="11">
    <source>
        <dbReference type="Proteomes" id="UP000055035"/>
    </source>
</evidence>
<dbReference type="InterPro" id="IPR018087">
    <property type="entry name" value="Glyco_hydro_5_CS"/>
</dbReference>
<name>A0A0W0V8J3_9GAMM</name>
<keyword evidence="6" id="KW-0326">Glycosidase</keyword>
<organism evidence="10 11">
    <name type="scientific">Legionella jordanis</name>
    <dbReference type="NCBI Taxonomy" id="456"/>
    <lineage>
        <taxon>Bacteria</taxon>
        <taxon>Pseudomonadati</taxon>
        <taxon>Pseudomonadota</taxon>
        <taxon>Gammaproteobacteria</taxon>
        <taxon>Legionellales</taxon>
        <taxon>Legionellaceae</taxon>
        <taxon>Legionella</taxon>
    </lineage>
</organism>
<dbReference type="Gene3D" id="3.20.20.80">
    <property type="entry name" value="Glycosidases"/>
    <property type="match status" value="1"/>
</dbReference>
<reference evidence="10 11" key="1">
    <citation type="submission" date="2015-11" db="EMBL/GenBank/DDBJ databases">
        <title>Genomic analysis of 38 Legionella species identifies large and diverse effector repertoires.</title>
        <authorList>
            <person name="Burstein D."/>
            <person name="Amaro F."/>
            <person name="Zusman T."/>
            <person name="Lifshitz Z."/>
            <person name="Cohen O."/>
            <person name="Gilbert J.A."/>
            <person name="Pupko T."/>
            <person name="Shuman H.A."/>
            <person name="Segal G."/>
        </authorList>
    </citation>
    <scope>NUCLEOTIDE SEQUENCE [LARGE SCALE GENOMIC DNA]</scope>
    <source>
        <strain evidence="10 11">BL-540</strain>
    </source>
</reference>
<dbReference type="PANTHER" id="PTHR35923:SF2">
    <property type="entry name" value="ENDOGLUCANASE"/>
    <property type="match status" value="1"/>
</dbReference>
<keyword evidence="4" id="KW-0136">Cellulose degradation</keyword>
<comment type="caution">
    <text evidence="10">The sequence shown here is derived from an EMBL/GenBank/DDBJ whole genome shotgun (WGS) entry which is preliminary data.</text>
</comment>
<dbReference type="InterPro" id="IPR017853">
    <property type="entry name" value="GH"/>
</dbReference>
<dbReference type="PANTHER" id="PTHR35923">
    <property type="entry name" value="MAJOR EXTRACELLULAR ENDOGLUCANASE"/>
    <property type="match status" value="1"/>
</dbReference>
<keyword evidence="8" id="KW-0732">Signal</keyword>
<dbReference type="OrthoDB" id="1153097at2"/>
<evidence type="ECO:0000256" key="4">
    <source>
        <dbReference type="ARBA" id="ARBA00023001"/>
    </source>
</evidence>
<keyword evidence="3" id="KW-0378">Hydrolase</keyword>
<sequence>MIKKNLISSLSVLLFCTSSHAYYSKDSSIYDSNNSLVKIDGISWSGFQDSRIVQGLSSNPFYSAEGLPTSYSRSYGMLDALVHPWDYSDSGVDRSNSVSFKTLRLPIQPGVLYDEGNQVDMNRSLANKADPRKGNGVFCKTWETNGSACASTVNPKEAFWITLQELKANNVKVLIDFHHKYGYGDGYRDGTVYDLNQYEADVKLLAQEIKNRNLTNVIGIDVFNEPHQLYWFRDNGSQPAWIKVIASAAKILSTYNPDLLLFVEGSGQGSGDPDQPIICPKSSDIVRNDEAYSVSTDPANCVGDTQRVEFKGNWGEDFKPLLTKNSAKSGEALFDKANFNQKLKDAGLTDAAVTWLMGDTNGANAHIVFSPHVYPREVGTWESAPGKPSELRFDWTWGFLAKAGYPVVLGESSWKSSEGLAFFENAVVPYLQKHQMQNNLFFWAVGYLGDTISLIDPNSGALNLEAEKVLHDLYNQNVNVGKLNVSFSDPGFNLQGTANLKIQENGQSYSCSYQGCSINLETGSYHLTVDNSYQLNNDTHVSYLIKASNTPLAFSVQSGQATGLNILLEGEQAGVQPAAAVDYSLNLLDEQGKPVPNSGISSAIQFTSGLNGKESNCVVTQGHCTTTIYNQNLNSNTGEFANENYSIGLPSQLDVNGKSYYLVADTSDKTMSVGSSSSQLNLNAYYQASSIPKGSCSVKLTMQNRWDTGAVFQGNIQNTSAVPIKDFNFKISFNNSEVINPQIVNSWIGNNTKITQEAGVFSIAAQVWDLYNGLPPNQQQSIGFQISGQILKDISINVLGCDAK</sequence>
<comment type="catalytic activity">
    <reaction evidence="1">
        <text>Endohydrolysis of (1-&gt;4)-beta-D-glucosidic linkages in cellulose, lichenin and cereal beta-D-glucans.</text>
        <dbReference type="EC" id="3.2.1.4"/>
    </reaction>
</comment>
<evidence type="ECO:0000256" key="6">
    <source>
        <dbReference type="ARBA" id="ARBA00023295"/>
    </source>
</evidence>
<dbReference type="EMBL" id="LNYJ01000011">
    <property type="protein sequence ID" value="KTD16410.1"/>
    <property type="molecule type" value="Genomic_DNA"/>
</dbReference>
<dbReference type="SUPFAM" id="SSF49384">
    <property type="entry name" value="Carbohydrate-binding domain"/>
    <property type="match status" value="1"/>
</dbReference>
<dbReference type="GO" id="GO:0030247">
    <property type="term" value="F:polysaccharide binding"/>
    <property type="evidence" value="ECO:0007669"/>
    <property type="project" value="InterPro"/>
</dbReference>
<accession>A0A0W0V8J3</accession>
<dbReference type="PROSITE" id="PS00659">
    <property type="entry name" value="GLYCOSYL_HYDROL_F5"/>
    <property type="match status" value="1"/>
</dbReference>
<keyword evidence="5" id="KW-0119">Carbohydrate metabolism</keyword>
<dbReference type="EC" id="3.2.1.4" evidence="2"/>
<feature type="signal peptide" evidence="8">
    <location>
        <begin position="1"/>
        <end position="21"/>
    </location>
</feature>